<dbReference type="Proteomes" id="UP001596512">
    <property type="component" value="Unassembled WGS sequence"/>
</dbReference>
<comment type="caution">
    <text evidence="4">The sequence shown here is derived from an EMBL/GenBank/DDBJ whole genome shotgun (WGS) entry which is preliminary data.</text>
</comment>
<feature type="compositionally biased region" description="Basic residues" evidence="1">
    <location>
        <begin position="544"/>
        <end position="554"/>
    </location>
</feature>
<evidence type="ECO:0000313" key="5">
    <source>
        <dbReference type="Proteomes" id="UP001596512"/>
    </source>
</evidence>
<dbReference type="InterPro" id="IPR045851">
    <property type="entry name" value="AMP-bd_C_sf"/>
</dbReference>
<proteinExistence type="predicted"/>
<dbReference type="NCBIfam" id="TIGR01733">
    <property type="entry name" value="AA-adenyl-dom"/>
    <property type="match status" value="1"/>
</dbReference>
<dbReference type="Pfam" id="PF00501">
    <property type="entry name" value="AMP-binding"/>
    <property type="match status" value="1"/>
</dbReference>
<dbReference type="InterPro" id="IPR020845">
    <property type="entry name" value="AMP-binding_CS"/>
</dbReference>
<feature type="region of interest" description="Disordered" evidence="1">
    <location>
        <begin position="489"/>
        <end position="554"/>
    </location>
</feature>
<dbReference type="SUPFAM" id="SSF56801">
    <property type="entry name" value="Acetyl-CoA synthetase-like"/>
    <property type="match status" value="1"/>
</dbReference>
<feature type="domain" description="AMP-dependent synthetase/ligase" evidence="2">
    <location>
        <begin position="29"/>
        <end position="363"/>
    </location>
</feature>
<dbReference type="Gene3D" id="3.40.50.12780">
    <property type="entry name" value="N-terminal domain of ligase-like"/>
    <property type="match status" value="1"/>
</dbReference>
<gene>
    <name evidence="4" type="ORF">ACFQV2_17905</name>
</gene>
<dbReference type="PANTHER" id="PTHR45527:SF1">
    <property type="entry name" value="FATTY ACID SYNTHASE"/>
    <property type="match status" value="1"/>
</dbReference>
<dbReference type="InterPro" id="IPR025110">
    <property type="entry name" value="AMP-bd_C"/>
</dbReference>
<organism evidence="4 5">
    <name type="scientific">Actinokineospora soli</name>
    <dbReference type="NCBI Taxonomy" id="1048753"/>
    <lineage>
        <taxon>Bacteria</taxon>
        <taxon>Bacillati</taxon>
        <taxon>Actinomycetota</taxon>
        <taxon>Actinomycetes</taxon>
        <taxon>Pseudonocardiales</taxon>
        <taxon>Pseudonocardiaceae</taxon>
        <taxon>Actinokineospora</taxon>
    </lineage>
</organism>
<dbReference type="Pfam" id="PF13193">
    <property type="entry name" value="AMP-binding_C"/>
    <property type="match status" value="1"/>
</dbReference>
<dbReference type="PROSITE" id="PS00455">
    <property type="entry name" value="AMP_BINDING"/>
    <property type="match status" value="1"/>
</dbReference>
<reference evidence="5" key="1">
    <citation type="journal article" date="2019" name="Int. J. Syst. Evol. Microbiol.">
        <title>The Global Catalogue of Microorganisms (GCM) 10K type strain sequencing project: providing services to taxonomists for standard genome sequencing and annotation.</title>
        <authorList>
            <consortium name="The Broad Institute Genomics Platform"/>
            <consortium name="The Broad Institute Genome Sequencing Center for Infectious Disease"/>
            <person name="Wu L."/>
            <person name="Ma J."/>
        </authorList>
    </citation>
    <scope>NUCLEOTIDE SEQUENCE [LARGE SCALE GENOMIC DNA]</scope>
    <source>
        <strain evidence="5">JCM 17695</strain>
    </source>
</reference>
<dbReference type="InterPro" id="IPR042099">
    <property type="entry name" value="ANL_N_sf"/>
</dbReference>
<dbReference type="PANTHER" id="PTHR45527">
    <property type="entry name" value="NONRIBOSOMAL PEPTIDE SYNTHETASE"/>
    <property type="match status" value="1"/>
</dbReference>
<evidence type="ECO:0000259" key="3">
    <source>
        <dbReference type="Pfam" id="PF13193"/>
    </source>
</evidence>
<dbReference type="InterPro" id="IPR010071">
    <property type="entry name" value="AA_adenyl_dom"/>
</dbReference>
<keyword evidence="5" id="KW-1185">Reference proteome</keyword>
<evidence type="ECO:0000313" key="4">
    <source>
        <dbReference type="EMBL" id="MFC7615104.1"/>
    </source>
</evidence>
<evidence type="ECO:0000256" key="1">
    <source>
        <dbReference type="SAM" id="MobiDB-lite"/>
    </source>
</evidence>
<sequence length="554" mass="58733">MLGEIVRRPDADVDFDTVRWRGVADLVADAAALHPERTAVAADDAAWSYRELSDAADTVARRLIALGMPAQARLGIRLPRSPELVAVVVGALRAGAAVVPLDLDYPVARVRTMVAIAEPWAVVGDLDGHDRVFSPADLLAGAADPVVLPKPEPDDAAYVLFTSGSTGEPKGVAMPHRALANLITWQNARPTGAPGGVTLQFAPLSFDVSFQEVFSTLAGGGTLRLLAEGVRQDMRAVLDVIERGGVERVFLPYVALQAMVEVGRYPRSLRWVVSSGEQLRITPEIRALRAALPELVLENQYGPTETHVVLAHALPPGDAAPLPPVGTPITGATVTLLDDDMRPVPPGVRGEIHVEGVCVALGYENRPALTAQRFAPAPGGSLRYATGDIGVMLPDGEIVCLGRADGQVKVRGYRVECAEVELAVLAADHPGIEQVAVVPHDLGGSDAVLRAFLVGDPDRADTAALRARLGQVLPAHMVPSRYEWVDAIPRTPSGKRDDAALRARVPAAPARTGETTWRPRSPPSSPSSRACPTWTSTPGSSTRAARRSARPARP</sequence>
<feature type="domain" description="AMP-binding enzyme C-terminal" evidence="3">
    <location>
        <begin position="426"/>
        <end position="495"/>
    </location>
</feature>
<accession>A0ABW2TPL3</accession>
<evidence type="ECO:0000259" key="2">
    <source>
        <dbReference type="Pfam" id="PF00501"/>
    </source>
</evidence>
<feature type="compositionally biased region" description="Low complexity" evidence="1">
    <location>
        <begin position="502"/>
        <end position="511"/>
    </location>
</feature>
<name>A0ABW2TPL3_9PSEU</name>
<dbReference type="EMBL" id="JBHTEY010000004">
    <property type="protein sequence ID" value="MFC7615104.1"/>
    <property type="molecule type" value="Genomic_DNA"/>
</dbReference>
<dbReference type="Gene3D" id="3.30.300.30">
    <property type="match status" value="1"/>
</dbReference>
<dbReference type="InterPro" id="IPR000873">
    <property type="entry name" value="AMP-dep_synth/lig_dom"/>
</dbReference>
<protein>
    <submittedName>
        <fullName evidence="4">Amino acid adenylation domain-containing protein</fullName>
    </submittedName>
</protein>